<dbReference type="Proteomes" id="UP001276659">
    <property type="component" value="Unassembled WGS sequence"/>
</dbReference>
<keyword evidence="5" id="KW-0560">Oxidoreductase</keyword>
<dbReference type="GO" id="GO:0004497">
    <property type="term" value="F:monooxygenase activity"/>
    <property type="evidence" value="ECO:0007669"/>
    <property type="project" value="UniProtKB-KW"/>
</dbReference>
<name>A0AAE0DI46_9LECA</name>
<comment type="caution">
    <text evidence="8">The sequence shown here is derived from an EMBL/GenBank/DDBJ whole genome shotgun (WGS) entry which is preliminary data.</text>
</comment>
<keyword evidence="9" id="KW-1185">Reference proteome</keyword>
<comment type="cofactor">
    <cofactor evidence="1">
        <name>FAD</name>
        <dbReference type="ChEBI" id="CHEBI:57692"/>
    </cofactor>
</comment>
<dbReference type="InterPro" id="IPR036188">
    <property type="entry name" value="FAD/NAD-bd_sf"/>
</dbReference>
<dbReference type="AlphaFoldDB" id="A0AAE0DI46"/>
<dbReference type="GO" id="GO:0071949">
    <property type="term" value="F:FAD binding"/>
    <property type="evidence" value="ECO:0007669"/>
    <property type="project" value="InterPro"/>
</dbReference>
<comment type="similarity">
    <text evidence="2">Belongs to the paxM FAD-dependent monooxygenase family.</text>
</comment>
<gene>
    <name evidence="8" type="primary">DMXR9</name>
    <name evidence="8" type="ORF">OEA41_004249</name>
</gene>
<evidence type="ECO:0000256" key="1">
    <source>
        <dbReference type="ARBA" id="ARBA00001974"/>
    </source>
</evidence>
<proteinExistence type="inferred from homology"/>
<evidence type="ECO:0000256" key="3">
    <source>
        <dbReference type="ARBA" id="ARBA00022630"/>
    </source>
</evidence>
<evidence type="ECO:0000256" key="5">
    <source>
        <dbReference type="ARBA" id="ARBA00023002"/>
    </source>
</evidence>
<sequence length="106" mass="11535">MKTAPKGTNIHWKLMWRDLCEDWTSPAGRLVQVGDSAHSFLPSSGNGASQAMEDAITLATCLQLGGKSNVPSATRVYNKLWCTIEEVKKEIKAGKSVEALLDGDWS</sequence>
<keyword evidence="4" id="KW-0274">FAD</keyword>
<organism evidence="8 9">
    <name type="scientific">Lepraria neglecta</name>
    <dbReference type="NCBI Taxonomy" id="209136"/>
    <lineage>
        <taxon>Eukaryota</taxon>
        <taxon>Fungi</taxon>
        <taxon>Dikarya</taxon>
        <taxon>Ascomycota</taxon>
        <taxon>Pezizomycotina</taxon>
        <taxon>Lecanoromycetes</taxon>
        <taxon>OSLEUM clade</taxon>
        <taxon>Lecanoromycetidae</taxon>
        <taxon>Lecanorales</taxon>
        <taxon>Lecanorineae</taxon>
        <taxon>Stereocaulaceae</taxon>
        <taxon>Lepraria</taxon>
    </lineage>
</organism>
<dbReference type="PANTHER" id="PTHR13789:SF315">
    <property type="entry name" value="FAD-DEPENDENT MONOOXYGENASE MDPD"/>
    <property type="match status" value="1"/>
</dbReference>
<evidence type="ECO:0000256" key="2">
    <source>
        <dbReference type="ARBA" id="ARBA00007992"/>
    </source>
</evidence>
<keyword evidence="6 8" id="KW-0503">Monooxygenase</keyword>
<evidence type="ECO:0000259" key="7">
    <source>
        <dbReference type="Pfam" id="PF01494"/>
    </source>
</evidence>
<reference evidence="8" key="1">
    <citation type="submission" date="2022-11" db="EMBL/GenBank/DDBJ databases">
        <title>Chromosomal genome sequence assembly and mating type (MAT) locus characterization of the leprose asexual lichenized fungus Lepraria neglecta (Nyl.) Erichsen.</title>
        <authorList>
            <person name="Allen J.L."/>
            <person name="Pfeffer B."/>
        </authorList>
    </citation>
    <scope>NUCLEOTIDE SEQUENCE</scope>
    <source>
        <strain evidence="8">Allen 5258</strain>
    </source>
</reference>
<protein>
    <submittedName>
        <fullName evidence="8">FAD-dependent monooxygenase dmxR9</fullName>
    </submittedName>
</protein>
<dbReference type="EMBL" id="JASNWA010000010">
    <property type="protein sequence ID" value="KAK3167803.1"/>
    <property type="molecule type" value="Genomic_DNA"/>
</dbReference>
<dbReference type="InterPro" id="IPR050493">
    <property type="entry name" value="FAD-dep_Monooxygenase_BioMet"/>
</dbReference>
<keyword evidence="3" id="KW-0285">Flavoprotein</keyword>
<evidence type="ECO:0000313" key="9">
    <source>
        <dbReference type="Proteomes" id="UP001276659"/>
    </source>
</evidence>
<dbReference type="SUPFAM" id="SSF51905">
    <property type="entry name" value="FAD/NAD(P)-binding domain"/>
    <property type="match status" value="1"/>
</dbReference>
<dbReference type="Gene3D" id="3.50.50.60">
    <property type="entry name" value="FAD/NAD(P)-binding domain"/>
    <property type="match status" value="1"/>
</dbReference>
<accession>A0AAE0DI46</accession>
<dbReference type="PANTHER" id="PTHR13789">
    <property type="entry name" value="MONOOXYGENASE"/>
    <property type="match status" value="1"/>
</dbReference>
<feature type="domain" description="FAD-binding" evidence="7">
    <location>
        <begin position="16"/>
        <end position="62"/>
    </location>
</feature>
<evidence type="ECO:0000313" key="8">
    <source>
        <dbReference type="EMBL" id="KAK3167803.1"/>
    </source>
</evidence>
<evidence type="ECO:0000256" key="4">
    <source>
        <dbReference type="ARBA" id="ARBA00022827"/>
    </source>
</evidence>
<dbReference type="PRINTS" id="PR00420">
    <property type="entry name" value="RNGMNOXGNASE"/>
</dbReference>
<evidence type="ECO:0000256" key="6">
    <source>
        <dbReference type="ARBA" id="ARBA00023033"/>
    </source>
</evidence>
<dbReference type="Pfam" id="PF01494">
    <property type="entry name" value="FAD_binding_3"/>
    <property type="match status" value="1"/>
</dbReference>
<dbReference type="InterPro" id="IPR002938">
    <property type="entry name" value="FAD-bd"/>
</dbReference>